<dbReference type="AlphaFoldDB" id="A0A0F9E863"/>
<sequence length="173" mass="18026">MANTNRPHGFVGLKSLGGGDLVVREYAKAVADTTVIGENDLVTITGALDTIAQYVQDDPVSGSSVNFGATVLATTHSVVLAFSDTLFEAQEDSDGAAMVAADEGQSADVIVAAANSTTGQSAMEIDSSTVTNQARDVQLFAVAPYVDNTVGSNNARWFVLMNDRRYFNAVAGV</sequence>
<name>A0A0F9E863_9ZZZZ</name>
<gene>
    <name evidence="1" type="ORF">LCGC14_2399290</name>
</gene>
<dbReference type="EMBL" id="LAZR01035988">
    <property type="protein sequence ID" value="KKL26036.1"/>
    <property type="molecule type" value="Genomic_DNA"/>
</dbReference>
<accession>A0A0F9E863</accession>
<evidence type="ECO:0000313" key="1">
    <source>
        <dbReference type="EMBL" id="KKL26036.1"/>
    </source>
</evidence>
<proteinExistence type="predicted"/>
<organism evidence="1">
    <name type="scientific">marine sediment metagenome</name>
    <dbReference type="NCBI Taxonomy" id="412755"/>
    <lineage>
        <taxon>unclassified sequences</taxon>
        <taxon>metagenomes</taxon>
        <taxon>ecological metagenomes</taxon>
    </lineage>
</organism>
<reference evidence="1" key="1">
    <citation type="journal article" date="2015" name="Nature">
        <title>Complex archaea that bridge the gap between prokaryotes and eukaryotes.</title>
        <authorList>
            <person name="Spang A."/>
            <person name="Saw J.H."/>
            <person name="Jorgensen S.L."/>
            <person name="Zaremba-Niedzwiedzka K."/>
            <person name="Martijn J."/>
            <person name="Lind A.E."/>
            <person name="van Eijk R."/>
            <person name="Schleper C."/>
            <person name="Guy L."/>
            <person name="Ettema T.J."/>
        </authorList>
    </citation>
    <scope>NUCLEOTIDE SEQUENCE</scope>
</reference>
<comment type="caution">
    <text evidence="1">The sequence shown here is derived from an EMBL/GenBank/DDBJ whole genome shotgun (WGS) entry which is preliminary data.</text>
</comment>
<protein>
    <submittedName>
        <fullName evidence="1">Uncharacterized protein</fullName>
    </submittedName>
</protein>